<dbReference type="SUPFAM" id="SSF51126">
    <property type="entry name" value="Pectin lyase-like"/>
    <property type="match status" value="4"/>
</dbReference>
<feature type="domain" description="Pectinesterase catalytic" evidence="12">
    <location>
        <begin position="1185"/>
        <end position="1345"/>
    </location>
</feature>
<dbReference type="GO" id="GO:0030599">
    <property type="term" value="F:pectinesterase activity"/>
    <property type="evidence" value="ECO:0007669"/>
    <property type="project" value="UniProtKB-EC"/>
</dbReference>
<protein>
    <recommendedName>
        <fullName evidence="4">pectinesterase</fullName>
        <ecNumber evidence="4">3.1.1.11</ecNumber>
    </recommendedName>
</protein>
<accession>A0A5B6USR1</accession>
<evidence type="ECO:0000259" key="12">
    <source>
        <dbReference type="Pfam" id="PF01095"/>
    </source>
</evidence>
<evidence type="ECO:0000256" key="7">
    <source>
        <dbReference type="ARBA" id="ARBA00022729"/>
    </source>
</evidence>
<comment type="pathway">
    <text evidence="2">Glycan metabolism; pectin degradation; 2-dehydro-3-deoxy-D-gluconate from pectin: step 1/5.</text>
</comment>
<sequence>MDAKRIEGNEVYALAMCVSILLFAPIVVSQPIPADKSQVEAWFNGIIKPVKERGKTLDPELVEAETEPRIIKVMQGGGGEFDTITKAIESVPSGNAKRVIISIGPGSYKEKIKIERNKPFITLLGDPKNMPNLTFDGTAKQYGTVDSATLITESSYFVGANLNIVNTAPRPDGKMVGAQAVALRVSGDRSAFYNCKIIGFQDTLCDDRGNHFFKDCHIRGTVDFSFGSGTSLYLWDAELGNIRGRRSRRRSEMAVITAQARESSSEDTGYSFVHGRITGTAKDVFLGRAWKSSPRVVYSYTEMDEIVHPGGWSSNRQPERAETVYYGEYKCTGKGATPATREKFVKQLSDAEAEPFLVLDYVEGTKWLLPPPTKKKKKKEMDAKRIEGNEVYALAMCVSILLFAPIVVSQPIPADKSQVEAWFNGIIKPVKERGKTLDPELVEAETEPRIIKVMQGGGGEFDTITKAIESVPSGNAKRVIISIGPGSYKEKIKIERNKPFITLLGDPKNMPNLTFDGTAKQYGTVDSATLITESSYFVGANLNIVNTAPRPDGKMVGAQAVALRVSGDRSAFYNCKIIGFQDTLCDDRGNHFFKDCHIRGTVDFIFGSGTSLYLNSEIFVEGDPEGDPEMAVITAQARESSSEDTGYSFVHGRITGTAKDVFLGRAWKSSPRVVYSYTEMDEIVHPGGWSSNRQPERAETVYYGEYKCTGKGATPATREKFVKQLSDAEAEPFLVLDYVEGTKWLLPPPTKEMDAKRIEGNEVYALAMCVSILLFAPIVVSQPIPTDKSQVEAWFNGIIKPVKERGKTLDPELVEAETEPRIIKVMQGGGGEFDTITKAIESVPSGNAKRVIISIGPGSYKEKIKIERNKPFITLLGDPKNMPNLTFDGTAKQYGTVDSATLITESSYFVGANLNIVNTAPRPDGKMVGAQAVALRVSGDRSAFYNCKIIGFQDTLCDDRGNHFFKDCHIRGTVDFIFGSGTSLYLHKREKVHRRTRVIRSCMAGLQEQRRTYFWAGLGRAVRGLFILILKWTKSSILVDGLVIANLNEPKLCTTENTNAREKAQLPLHERNSSNNYPMRKLNHSWFLTMLKVPNGCFLLQQKKEEKKKKKKEMDAKRIEGNEVYALAMCVSILLFAPIVVSQPIPADKSQVEAWFNGIIKPVKERGKTLDPELVEAETEPRIIKVMQGGGGEFDTITKAIESVPSGNAKRVIISIGPGSYKEKIKIERNKPFITLLGDPKNMPNLTFDGTAKQYGTVDSATLITESSYFVGANLNIVNTAPRPDGKMVGAQAVALRVSGDRSAFYNCKIIGFQDTLCDDRGNHFFKDCHIRGTVDFIFGSGTSLYLVLIFSMHEI</sequence>
<feature type="active site" evidence="11">
    <location>
        <position position="1336"/>
    </location>
</feature>
<keyword evidence="5" id="KW-0134">Cell wall</keyword>
<evidence type="ECO:0000256" key="6">
    <source>
        <dbReference type="ARBA" id="ARBA00022525"/>
    </source>
</evidence>
<proteinExistence type="inferred from homology"/>
<dbReference type="InterPro" id="IPR000070">
    <property type="entry name" value="Pectinesterase_cat"/>
</dbReference>
<dbReference type="Gene3D" id="2.160.20.10">
    <property type="entry name" value="Single-stranded right-handed beta-helix, Pectin lyase-like"/>
    <property type="match status" value="4"/>
</dbReference>
<keyword evidence="6" id="KW-0964">Secreted</keyword>
<dbReference type="InterPro" id="IPR012334">
    <property type="entry name" value="Pectin_lyas_fold"/>
</dbReference>
<dbReference type="GO" id="GO:0042545">
    <property type="term" value="P:cell wall modification"/>
    <property type="evidence" value="ECO:0007669"/>
    <property type="project" value="InterPro"/>
</dbReference>
<comment type="catalytic activity">
    <reaction evidence="10">
        <text>[(1-&gt;4)-alpha-D-galacturonosyl methyl ester](n) + n H2O = [(1-&gt;4)-alpha-D-galacturonosyl](n) + n methanol + n H(+)</text>
        <dbReference type="Rhea" id="RHEA:22380"/>
        <dbReference type="Rhea" id="RHEA-COMP:14570"/>
        <dbReference type="Rhea" id="RHEA-COMP:14573"/>
        <dbReference type="ChEBI" id="CHEBI:15377"/>
        <dbReference type="ChEBI" id="CHEBI:15378"/>
        <dbReference type="ChEBI" id="CHEBI:17790"/>
        <dbReference type="ChEBI" id="CHEBI:140522"/>
        <dbReference type="ChEBI" id="CHEBI:140523"/>
        <dbReference type="EC" id="3.1.1.11"/>
    </reaction>
</comment>
<evidence type="ECO:0000256" key="9">
    <source>
        <dbReference type="ARBA" id="ARBA00023085"/>
    </source>
</evidence>
<dbReference type="GO" id="GO:0045490">
    <property type="term" value="P:pectin catabolic process"/>
    <property type="evidence" value="ECO:0007669"/>
    <property type="project" value="UniProtKB-UniPathway"/>
</dbReference>
<dbReference type="EMBL" id="SMMG02000009">
    <property type="protein sequence ID" value="KAA3460503.1"/>
    <property type="molecule type" value="Genomic_DNA"/>
</dbReference>
<dbReference type="InterPro" id="IPR033131">
    <property type="entry name" value="Pectinesterase_Asp_AS"/>
</dbReference>
<dbReference type="OrthoDB" id="2019149at2759"/>
<gene>
    <name evidence="13" type="ORF">EPI10_027160</name>
</gene>
<evidence type="ECO:0000256" key="8">
    <source>
        <dbReference type="ARBA" id="ARBA00022801"/>
    </source>
</evidence>
<organism evidence="13 14">
    <name type="scientific">Gossypium australe</name>
    <dbReference type="NCBI Taxonomy" id="47621"/>
    <lineage>
        <taxon>Eukaryota</taxon>
        <taxon>Viridiplantae</taxon>
        <taxon>Streptophyta</taxon>
        <taxon>Embryophyta</taxon>
        <taxon>Tracheophyta</taxon>
        <taxon>Spermatophyta</taxon>
        <taxon>Magnoliopsida</taxon>
        <taxon>eudicotyledons</taxon>
        <taxon>Gunneridae</taxon>
        <taxon>Pentapetalae</taxon>
        <taxon>rosids</taxon>
        <taxon>malvids</taxon>
        <taxon>Malvales</taxon>
        <taxon>Malvaceae</taxon>
        <taxon>Malvoideae</taxon>
        <taxon>Gossypium</taxon>
    </lineage>
</organism>
<evidence type="ECO:0000256" key="3">
    <source>
        <dbReference type="ARBA" id="ARBA00008891"/>
    </source>
</evidence>
<dbReference type="EC" id="3.1.1.11" evidence="4"/>
<comment type="caution">
    <text evidence="13">The sequence shown here is derived from an EMBL/GenBank/DDBJ whole genome shotgun (WGS) entry which is preliminary data.</text>
</comment>
<evidence type="ECO:0000256" key="5">
    <source>
        <dbReference type="ARBA" id="ARBA00022512"/>
    </source>
</evidence>
<keyword evidence="8" id="KW-0378">Hydrolase</keyword>
<dbReference type="Proteomes" id="UP000325315">
    <property type="component" value="Unassembled WGS sequence"/>
</dbReference>
<keyword evidence="14" id="KW-1185">Reference proteome</keyword>
<evidence type="ECO:0000256" key="4">
    <source>
        <dbReference type="ARBA" id="ARBA00013229"/>
    </source>
</evidence>
<evidence type="ECO:0000256" key="10">
    <source>
        <dbReference type="ARBA" id="ARBA00047928"/>
    </source>
</evidence>
<feature type="domain" description="Pectinesterase catalytic" evidence="12">
    <location>
        <begin position="72"/>
        <end position="364"/>
    </location>
</feature>
<dbReference type="UniPathway" id="UPA00545">
    <property type="reaction ID" value="UER00823"/>
</dbReference>
<evidence type="ECO:0000256" key="1">
    <source>
        <dbReference type="ARBA" id="ARBA00004191"/>
    </source>
</evidence>
<evidence type="ECO:0000256" key="2">
    <source>
        <dbReference type="ARBA" id="ARBA00005184"/>
    </source>
</evidence>
<feature type="domain" description="Pectinesterase catalytic" evidence="12">
    <location>
        <begin position="824"/>
        <end position="985"/>
    </location>
</feature>
<evidence type="ECO:0000256" key="11">
    <source>
        <dbReference type="PROSITE-ProRule" id="PRU10040"/>
    </source>
</evidence>
<comment type="similarity">
    <text evidence="3">Belongs to the pectinesterase family.</text>
</comment>
<comment type="subcellular location">
    <subcellularLocation>
        <location evidence="1">Secreted</location>
        <location evidence="1">Cell wall</location>
    </subcellularLocation>
</comment>
<feature type="active site" evidence="11">
    <location>
        <position position="603"/>
    </location>
</feature>
<evidence type="ECO:0000313" key="14">
    <source>
        <dbReference type="Proteomes" id="UP000325315"/>
    </source>
</evidence>
<feature type="active site" evidence="11">
    <location>
        <position position="975"/>
    </location>
</feature>
<keyword evidence="7" id="KW-0732">Signal</keyword>
<dbReference type="PANTHER" id="PTHR31321:SF87">
    <property type="entry name" value="PECTINESTERASE 63-RELATED"/>
    <property type="match status" value="1"/>
</dbReference>
<dbReference type="PROSITE" id="PS00503">
    <property type="entry name" value="PECTINESTERASE_2"/>
    <property type="match status" value="3"/>
</dbReference>
<dbReference type="InterPro" id="IPR011050">
    <property type="entry name" value="Pectin_lyase_fold/virulence"/>
</dbReference>
<name>A0A5B6USR1_9ROSI</name>
<reference evidence="14" key="1">
    <citation type="journal article" date="2019" name="Plant Biotechnol. J.">
        <title>Genome sequencing of the Australian wild diploid species Gossypium australe highlights disease resistance and delayed gland morphogenesis.</title>
        <authorList>
            <person name="Cai Y."/>
            <person name="Cai X."/>
            <person name="Wang Q."/>
            <person name="Wang P."/>
            <person name="Zhang Y."/>
            <person name="Cai C."/>
            <person name="Xu Y."/>
            <person name="Wang K."/>
            <person name="Zhou Z."/>
            <person name="Wang C."/>
            <person name="Geng S."/>
            <person name="Li B."/>
            <person name="Dong Q."/>
            <person name="Hou Y."/>
            <person name="Wang H."/>
            <person name="Ai P."/>
            <person name="Liu Z."/>
            <person name="Yi F."/>
            <person name="Sun M."/>
            <person name="An G."/>
            <person name="Cheng J."/>
            <person name="Zhang Y."/>
            <person name="Shi Q."/>
            <person name="Xie Y."/>
            <person name="Shi X."/>
            <person name="Chang Y."/>
            <person name="Huang F."/>
            <person name="Chen Y."/>
            <person name="Hong S."/>
            <person name="Mi L."/>
            <person name="Sun Q."/>
            <person name="Zhang L."/>
            <person name="Zhou B."/>
            <person name="Peng R."/>
            <person name="Zhang X."/>
            <person name="Liu F."/>
        </authorList>
    </citation>
    <scope>NUCLEOTIDE SEQUENCE [LARGE SCALE GENOMIC DNA]</scope>
    <source>
        <strain evidence="14">cv. PA1801</strain>
    </source>
</reference>
<dbReference type="Pfam" id="PF01095">
    <property type="entry name" value="Pectinesterase"/>
    <property type="match status" value="4"/>
</dbReference>
<dbReference type="FunFam" id="2.160.20.10:FF:000008">
    <property type="entry name" value="Pectinesterase"/>
    <property type="match status" value="2"/>
</dbReference>
<evidence type="ECO:0000313" key="13">
    <source>
        <dbReference type="EMBL" id="KAA3460503.1"/>
    </source>
</evidence>
<dbReference type="PANTHER" id="PTHR31321">
    <property type="entry name" value="ACYL-COA THIOESTER HYDROLASE YBHC-RELATED"/>
    <property type="match status" value="1"/>
</dbReference>
<keyword evidence="9" id="KW-0063">Aspartyl esterase</keyword>
<feature type="domain" description="Pectinesterase catalytic" evidence="12">
    <location>
        <begin position="452"/>
        <end position="741"/>
    </location>
</feature>